<dbReference type="Proteomes" id="UP000324222">
    <property type="component" value="Unassembled WGS sequence"/>
</dbReference>
<protein>
    <submittedName>
        <fullName evidence="2">Uncharacterized protein</fullName>
    </submittedName>
</protein>
<feature type="compositionally biased region" description="Basic and acidic residues" evidence="1">
    <location>
        <begin position="59"/>
        <end position="69"/>
    </location>
</feature>
<evidence type="ECO:0000256" key="1">
    <source>
        <dbReference type="SAM" id="MobiDB-lite"/>
    </source>
</evidence>
<gene>
    <name evidence="2" type="ORF">E2C01_010652</name>
</gene>
<feature type="region of interest" description="Disordered" evidence="1">
    <location>
        <begin position="59"/>
        <end position="84"/>
    </location>
</feature>
<dbReference type="EMBL" id="VSRR010000621">
    <property type="protein sequence ID" value="MPC17786.1"/>
    <property type="molecule type" value="Genomic_DNA"/>
</dbReference>
<evidence type="ECO:0000313" key="2">
    <source>
        <dbReference type="EMBL" id="MPC17786.1"/>
    </source>
</evidence>
<feature type="region of interest" description="Disordered" evidence="1">
    <location>
        <begin position="18"/>
        <end position="39"/>
    </location>
</feature>
<accession>A0A5B7D9B9</accession>
<reference evidence="2 3" key="1">
    <citation type="submission" date="2019-05" db="EMBL/GenBank/DDBJ databases">
        <title>Another draft genome of Portunus trituberculatus and its Hox gene families provides insights of decapod evolution.</title>
        <authorList>
            <person name="Jeong J.-H."/>
            <person name="Song I."/>
            <person name="Kim S."/>
            <person name="Choi T."/>
            <person name="Kim D."/>
            <person name="Ryu S."/>
            <person name="Kim W."/>
        </authorList>
    </citation>
    <scope>NUCLEOTIDE SEQUENCE [LARGE SCALE GENOMIC DNA]</scope>
    <source>
        <tissue evidence="2">Muscle</tissue>
    </source>
</reference>
<organism evidence="2 3">
    <name type="scientific">Portunus trituberculatus</name>
    <name type="common">Swimming crab</name>
    <name type="synonym">Neptunus trituberculatus</name>
    <dbReference type="NCBI Taxonomy" id="210409"/>
    <lineage>
        <taxon>Eukaryota</taxon>
        <taxon>Metazoa</taxon>
        <taxon>Ecdysozoa</taxon>
        <taxon>Arthropoda</taxon>
        <taxon>Crustacea</taxon>
        <taxon>Multicrustacea</taxon>
        <taxon>Malacostraca</taxon>
        <taxon>Eumalacostraca</taxon>
        <taxon>Eucarida</taxon>
        <taxon>Decapoda</taxon>
        <taxon>Pleocyemata</taxon>
        <taxon>Brachyura</taxon>
        <taxon>Eubrachyura</taxon>
        <taxon>Portunoidea</taxon>
        <taxon>Portunidae</taxon>
        <taxon>Portuninae</taxon>
        <taxon>Portunus</taxon>
    </lineage>
</organism>
<comment type="caution">
    <text evidence="2">The sequence shown here is derived from an EMBL/GenBank/DDBJ whole genome shotgun (WGS) entry which is preliminary data.</text>
</comment>
<name>A0A5B7D9B9_PORTR</name>
<proteinExistence type="predicted"/>
<keyword evidence="3" id="KW-1185">Reference proteome</keyword>
<evidence type="ECO:0000313" key="3">
    <source>
        <dbReference type="Proteomes" id="UP000324222"/>
    </source>
</evidence>
<dbReference type="AlphaFoldDB" id="A0A5B7D9B9"/>
<feature type="compositionally biased region" description="Basic and acidic residues" evidence="1">
    <location>
        <begin position="20"/>
        <end position="39"/>
    </location>
</feature>
<sequence>MGSLCTQLSYLTFPTCQRKASVDGDGGRRGREEEEGKRTPRIEFPHDRQFQDLRAEGKAVEMNEGREGGDGGGVAEAETMGMDQ</sequence>